<reference evidence="1 2" key="1">
    <citation type="submission" date="2017-02" db="EMBL/GenBank/DDBJ databases">
        <title>Genomes of Trichoderma spp. with biocontrol activity.</title>
        <authorList>
            <person name="Gardiner D."/>
            <person name="Kazan K."/>
            <person name="Vos C."/>
            <person name="Harvey P."/>
        </authorList>
    </citation>
    <scope>NUCLEOTIDE SEQUENCE [LARGE SCALE GENOMIC DNA]</scope>
    <source>
        <strain evidence="1 2">Tr1</strain>
    </source>
</reference>
<dbReference type="EMBL" id="MTYI01000044">
    <property type="protein sequence ID" value="PNP56730.1"/>
    <property type="molecule type" value="Genomic_DNA"/>
</dbReference>
<dbReference type="InterPro" id="IPR015928">
    <property type="entry name" value="Aconitase/3IPM_dehydase_swvl"/>
</dbReference>
<dbReference type="AlphaFoldDB" id="A0A2K0UG21"/>
<evidence type="ECO:0000313" key="2">
    <source>
        <dbReference type="Proteomes" id="UP000236290"/>
    </source>
</evidence>
<proteinExistence type="predicted"/>
<dbReference type="OrthoDB" id="5149968at2759"/>
<dbReference type="Gene3D" id="3.20.19.10">
    <property type="entry name" value="Aconitase, domain 4"/>
    <property type="match status" value="1"/>
</dbReference>
<organism evidence="1 2">
    <name type="scientific">Trichoderma harzianum</name>
    <name type="common">Hypocrea lixii</name>
    <dbReference type="NCBI Taxonomy" id="5544"/>
    <lineage>
        <taxon>Eukaryota</taxon>
        <taxon>Fungi</taxon>
        <taxon>Dikarya</taxon>
        <taxon>Ascomycota</taxon>
        <taxon>Pezizomycotina</taxon>
        <taxon>Sordariomycetes</taxon>
        <taxon>Hypocreomycetidae</taxon>
        <taxon>Hypocreales</taxon>
        <taxon>Hypocreaceae</taxon>
        <taxon>Trichoderma</taxon>
    </lineage>
</organism>
<gene>
    <name evidence="1" type="ORF">THARTR1_03426</name>
</gene>
<accession>A0A2K0UG21</accession>
<name>A0A2K0UG21_TRIHA</name>
<comment type="caution">
    <text evidence="1">The sequence shown here is derived from an EMBL/GenBank/DDBJ whole genome shotgun (WGS) entry which is preliminary data.</text>
</comment>
<evidence type="ECO:0000313" key="1">
    <source>
        <dbReference type="EMBL" id="PNP56730.1"/>
    </source>
</evidence>
<dbReference type="SUPFAM" id="SSF52016">
    <property type="entry name" value="LeuD/IlvD-like"/>
    <property type="match status" value="1"/>
</dbReference>
<protein>
    <submittedName>
        <fullName evidence="1">Uncharacterized protein</fullName>
    </submittedName>
</protein>
<dbReference type="Proteomes" id="UP000236290">
    <property type="component" value="Unassembled WGS sequence"/>
</dbReference>
<sequence length="212" mass="23551">MLTEKIVQRYAVSLAPGKTVHSGDYISITPHRSMSHDIGALWIDLASCTNGRASDISTAARVFGEAAKDGVTPKIAPGVNKGGWRLCGSFGNIFGRNSINNALLTVEVPRFIQHLRERFPKGDGADAQLTRRRGWKFLWDVRRSKAVVTEDNGETWSQKVGELPPNVQKIISRGGLEAWVKGEITKWFLGSVAYEERCLSLELKEKKEIVQM</sequence>